<dbReference type="Pfam" id="PF01326">
    <property type="entry name" value="PPDK_N"/>
    <property type="match status" value="2"/>
</dbReference>
<dbReference type="InterPro" id="IPR013815">
    <property type="entry name" value="ATP_grasp_subdomain_1"/>
</dbReference>
<dbReference type="Pfam" id="PF00391">
    <property type="entry name" value="PEP-utilizers"/>
    <property type="match status" value="1"/>
</dbReference>
<accession>M2PMM6</accession>
<dbReference type="Gene3D" id="1.20.80.30">
    <property type="match status" value="1"/>
</dbReference>
<dbReference type="BioCyc" id="ECAT999415-HMP:GTTI-884-MONOMER"/>
<feature type="binding site" evidence="13">
    <location>
        <position position="624"/>
    </location>
    <ligand>
        <name>substrate</name>
    </ligand>
</feature>
<dbReference type="Proteomes" id="UP000011758">
    <property type="component" value="Unassembled WGS sequence"/>
</dbReference>
<evidence type="ECO:0000256" key="1">
    <source>
        <dbReference type="ARBA" id="ARBA00001946"/>
    </source>
</evidence>
<organism evidence="18 19">
    <name type="scientific">Eggerthia catenaformis OT 569 = DSM 20559</name>
    <dbReference type="NCBI Taxonomy" id="999415"/>
    <lineage>
        <taxon>Bacteria</taxon>
        <taxon>Bacillati</taxon>
        <taxon>Bacillota</taxon>
        <taxon>Erysipelotrichia</taxon>
        <taxon>Erysipelotrichales</taxon>
        <taxon>Coprobacillaceae</taxon>
        <taxon>Eggerthia</taxon>
    </lineage>
</organism>
<feature type="binding site" evidence="14">
    <location>
        <position position="752"/>
    </location>
    <ligand>
        <name>Mg(2+)</name>
        <dbReference type="ChEBI" id="CHEBI:18420"/>
    </ligand>
</feature>
<dbReference type="InterPro" id="IPR000121">
    <property type="entry name" value="PEP_util_C"/>
</dbReference>
<evidence type="ECO:0000256" key="9">
    <source>
        <dbReference type="ARBA" id="ARBA00022840"/>
    </source>
</evidence>
<dbReference type="AlphaFoldDB" id="M2PMM6"/>
<feature type="domain" description="PEP-utilising enzyme mobile" evidence="15">
    <location>
        <begin position="428"/>
        <end position="510"/>
    </location>
</feature>
<dbReference type="GO" id="GO:0046872">
    <property type="term" value="F:metal ion binding"/>
    <property type="evidence" value="ECO:0007669"/>
    <property type="project" value="UniProtKB-UniRule"/>
</dbReference>
<feature type="domain" description="Pyruvate phosphate dikinase AMP/ATP-binding" evidence="16">
    <location>
        <begin position="308"/>
        <end position="361"/>
    </location>
</feature>
<dbReference type="SUPFAM" id="SSF51621">
    <property type="entry name" value="Phosphoenolpyruvate/pyruvate domain"/>
    <property type="match status" value="1"/>
</dbReference>
<name>M2PMM6_9FIRM</name>
<feature type="binding site" evidence="13">
    <location>
        <position position="775"/>
    </location>
    <ligand>
        <name>substrate</name>
    </ligand>
</feature>
<dbReference type="RefSeq" id="WP_004802385.1">
    <property type="nucleotide sequence ID" value="NZ_AUGJ01000010.1"/>
</dbReference>
<dbReference type="InterPro" id="IPR002192">
    <property type="entry name" value="PPDK_AMP/ATP-bd"/>
</dbReference>
<keyword evidence="7" id="KW-0547">Nucleotide-binding</keyword>
<dbReference type="InterPro" id="IPR023151">
    <property type="entry name" value="PEP_util_CS"/>
</dbReference>
<evidence type="ECO:0000256" key="2">
    <source>
        <dbReference type="ARBA" id="ARBA00007837"/>
    </source>
</evidence>
<feature type="active site" description="Tele-phosphohistidine intermediate" evidence="12">
    <location>
        <position position="461"/>
    </location>
</feature>
<evidence type="ECO:0000256" key="13">
    <source>
        <dbReference type="PIRSR" id="PIRSR000853-2"/>
    </source>
</evidence>
<dbReference type="Pfam" id="PF02896">
    <property type="entry name" value="PEP-utilizers_C"/>
    <property type="match status" value="1"/>
</dbReference>
<evidence type="ECO:0000259" key="15">
    <source>
        <dbReference type="Pfam" id="PF00391"/>
    </source>
</evidence>
<evidence type="ECO:0000256" key="11">
    <source>
        <dbReference type="PIRNR" id="PIRNR000853"/>
    </source>
</evidence>
<dbReference type="PIRSF" id="PIRSF000853">
    <property type="entry name" value="PPDK"/>
    <property type="match status" value="1"/>
</dbReference>
<dbReference type="PROSITE" id="PS00370">
    <property type="entry name" value="PEP_ENZYMES_PHOS_SITE"/>
    <property type="match status" value="1"/>
</dbReference>
<feature type="binding site" evidence="14">
    <location>
        <position position="776"/>
    </location>
    <ligand>
        <name>Mg(2+)</name>
        <dbReference type="ChEBI" id="CHEBI:18420"/>
    </ligand>
</feature>
<evidence type="ECO:0000313" key="19">
    <source>
        <dbReference type="Proteomes" id="UP000011758"/>
    </source>
</evidence>
<proteinExistence type="inferred from homology"/>
<dbReference type="InterPro" id="IPR008279">
    <property type="entry name" value="PEP-util_enz_mobile_dom"/>
</dbReference>
<evidence type="ECO:0000256" key="4">
    <source>
        <dbReference type="ARBA" id="ARBA00020138"/>
    </source>
</evidence>
<feature type="binding site" evidence="13">
    <location>
        <position position="774"/>
    </location>
    <ligand>
        <name>substrate</name>
    </ligand>
</feature>
<evidence type="ECO:0000256" key="5">
    <source>
        <dbReference type="ARBA" id="ARBA00022679"/>
    </source>
</evidence>
<keyword evidence="18" id="KW-0670">Pyruvate</keyword>
<keyword evidence="5" id="KW-0808">Transferase</keyword>
<dbReference type="GO" id="GO:0050242">
    <property type="term" value="F:pyruvate, phosphate dikinase activity"/>
    <property type="evidence" value="ECO:0007669"/>
    <property type="project" value="UniProtKB-UniRule"/>
</dbReference>
<feature type="domain" description="PEP-utilising enzyme C-terminal" evidence="17">
    <location>
        <begin position="527"/>
        <end position="877"/>
    </location>
</feature>
<dbReference type="InterPro" id="IPR036637">
    <property type="entry name" value="Phosphohistidine_dom_sf"/>
</dbReference>
<dbReference type="GO" id="GO:0005524">
    <property type="term" value="F:ATP binding"/>
    <property type="evidence" value="ECO:0007669"/>
    <property type="project" value="UniProtKB-UniRule"/>
</dbReference>
<dbReference type="PANTHER" id="PTHR22931:SF9">
    <property type="entry name" value="PYRUVATE, PHOSPHATE DIKINASE 1, CHLOROPLASTIC"/>
    <property type="match status" value="1"/>
</dbReference>
<dbReference type="PATRIC" id="fig|999415.3.peg.867"/>
<evidence type="ECO:0000259" key="17">
    <source>
        <dbReference type="Pfam" id="PF02896"/>
    </source>
</evidence>
<dbReference type="STRING" id="999415.HMPREF9943_00861"/>
<dbReference type="Gene3D" id="3.20.20.60">
    <property type="entry name" value="Phosphoenolpyruvate-binding domains"/>
    <property type="match status" value="1"/>
</dbReference>
<comment type="caution">
    <text evidence="18">The sequence shown here is derived from an EMBL/GenBank/DDBJ whole genome shotgun (WGS) entry which is preliminary data.</text>
</comment>
<dbReference type="eggNOG" id="COG0574">
    <property type="taxonomic scope" value="Bacteria"/>
</dbReference>
<evidence type="ECO:0000256" key="3">
    <source>
        <dbReference type="ARBA" id="ARBA00011994"/>
    </source>
</evidence>
<dbReference type="Gene3D" id="3.30.1490.20">
    <property type="entry name" value="ATP-grasp fold, A domain"/>
    <property type="match status" value="1"/>
</dbReference>
<feature type="active site" description="Proton donor" evidence="12">
    <location>
        <position position="838"/>
    </location>
</feature>
<comment type="catalytic activity">
    <reaction evidence="11">
        <text>pyruvate + phosphate + ATP = phosphoenolpyruvate + AMP + diphosphate + H(+)</text>
        <dbReference type="Rhea" id="RHEA:10756"/>
        <dbReference type="ChEBI" id="CHEBI:15361"/>
        <dbReference type="ChEBI" id="CHEBI:15378"/>
        <dbReference type="ChEBI" id="CHEBI:30616"/>
        <dbReference type="ChEBI" id="CHEBI:33019"/>
        <dbReference type="ChEBI" id="CHEBI:43474"/>
        <dbReference type="ChEBI" id="CHEBI:58702"/>
        <dbReference type="ChEBI" id="CHEBI:456215"/>
        <dbReference type="EC" id="2.7.9.1"/>
    </reaction>
</comment>
<feature type="binding site" evidence="13">
    <location>
        <position position="752"/>
    </location>
    <ligand>
        <name>substrate</name>
    </ligand>
</feature>
<dbReference type="NCBIfam" id="TIGR01828">
    <property type="entry name" value="pyru_phos_dikin"/>
    <property type="match status" value="1"/>
</dbReference>
<keyword evidence="9" id="KW-0067">ATP-binding</keyword>
<evidence type="ECO:0000256" key="7">
    <source>
        <dbReference type="ARBA" id="ARBA00022741"/>
    </source>
</evidence>
<evidence type="ECO:0000256" key="6">
    <source>
        <dbReference type="ARBA" id="ARBA00022723"/>
    </source>
</evidence>
<dbReference type="eggNOG" id="COG1080">
    <property type="taxonomic scope" value="Bacteria"/>
</dbReference>
<dbReference type="Gene3D" id="1.10.189.10">
    <property type="entry name" value="Pyruvate Phosphate Dikinase, domain 2"/>
    <property type="match status" value="1"/>
</dbReference>
<keyword evidence="19" id="KW-1185">Reference proteome</keyword>
<dbReference type="OrthoDB" id="9765468at2"/>
<dbReference type="InterPro" id="IPR040442">
    <property type="entry name" value="Pyrv_kinase-like_dom_sf"/>
</dbReference>
<reference evidence="18 19" key="1">
    <citation type="submission" date="2013-02" db="EMBL/GenBank/DDBJ databases">
        <title>The Genome Sequence of Lactobacillus catenaformis F0143.</title>
        <authorList>
            <consortium name="The Broad Institute Genome Sequencing Platform"/>
            <person name="Earl A."/>
            <person name="Ward D."/>
            <person name="Feldgarden M."/>
            <person name="Gevers D."/>
            <person name="Izard J."/>
            <person name="Blanton J.M."/>
            <person name="Mathney J."/>
            <person name="Dewhirst F.E."/>
            <person name="Young S.K."/>
            <person name="Zeng Q."/>
            <person name="Gargeya S."/>
            <person name="Fitzgerald M."/>
            <person name="Haas B."/>
            <person name="Abouelleil A."/>
            <person name="Alvarado L."/>
            <person name="Arachchi H.M."/>
            <person name="Berlin A."/>
            <person name="Chapman S.B."/>
            <person name="Gearin G."/>
            <person name="Goldberg J."/>
            <person name="Griggs A."/>
            <person name="Gujja S."/>
            <person name="Hansen M."/>
            <person name="Heiman D."/>
            <person name="Howarth C."/>
            <person name="Larimer J."/>
            <person name="Lui A."/>
            <person name="MacDonald P.J.P."/>
            <person name="McCowen C."/>
            <person name="Montmayeur A."/>
            <person name="Murphy C."/>
            <person name="Neiman D."/>
            <person name="Pearson M."/>
            <person name="Priest M."/>
            <person name="Roberts A."/>
            <person name="Saif S."/>
            <person name="Shea T."/>
            <person name="Sisk P."/>
            <person name="Stolte C."/>
            <person name="Sykes S."/>
            <person name="Wortman J."/>
            <person name="Nusbaum C."/>
            <person name="Birren B."/>
        </authorList>
    </citation>
    <scope>NUCLEOTIDE SEQUENCE [LARGE SCALE GENOMIC DNA]</scope>
    <source>
        <strain evidence="18 19">OT 569</strain>
    </source>
</reference>
<dbReference type="GO" id="GO:0016301">
    <property type="term" value="F:kinase activity"/>
    <property type="evidence" value="ECO:0007669"/>
    <property type="project" value="UniProtKB-UniRule"/>
</dbReference>
<evidence type="ECO:0000256" key="10">
    <source>
        <dbReference type="ARBA" id="ARBA00022842"/>
    </source>
</evidence>
<evidence type="ECO:0000256" key="8">
    <source>
        <dbReference type="ARBA" id="ARBA00022777"/>
    </source>
</evidence>
<evidence type="ECO:0000313" key="18">
    <source>
        <dbReference type="EMBL" id="EMD16819.1"/>
    </source>
</evidence>
<dbReference type="PANTHER" id="PTHR22931">
    <property type="entry name" value="PHOSPHOENOLPYRUVATE DIKINASE-RELATED"/>
    <property type="match status" value="1"/>
</dbReference>
<dbReference type="SUPFAM" id="SSF56059">
    <property type="entry name" value="Glutathione synthetase ATP-binding domain-like"/>
    <property type="match status" value="1"/>
</dbReference>
<evidence type="ECO:0000256" key="14">
    <source>
        <dbReference type="PIRSR" id="PIRSR000853-3"/>
    </source>
</evidence>
<dbReference type="InterPro" id="IPR010121">
    <property type="entry name" value="Pyruvate_phosphate_dikinase"/>
</dbReference>
<comment type="similarity">
    <text evidence="2 11">Belongs to the PEP-utilizing enzyme family.</text>
</comment>
<keyword evidence="6 14" id="KW-0479">Metal-binding</keyword>
<dbReference type="EC" id="2.7.9.1" evidence="3 11"/>
<keyword evidence="10 14" id="KW-0460">Magnesium</keyword>
<gene>
    <name evidence="18" type="ORF">HMPREF9943_00861</name>
</gene>
<feature type="binding site" evidence="13">
    <location>
        <position position="773"/>
    </location>
    <ligand>
        <name>substrate</name>
    </ligand>
</feature>
<dbReference type="NCBIfam" id="NF004531">
    <property type="entry name" value="PRK05878.1"/>
    <property type="match status" value="1"/>
</dbReference>
<dbReference type="SUPFAM" id="SSF52009">
    <property type="entry name" value="Phosphohistidine domain"/>
    <property type="match status" value="1"/>
</dbReference>
<dbReference type="InterPro" id="IPR015813">
    <property type="entry name" value="Pyrv/PenolPyrv_kinase-like_dom"/>
</dbReference>
<protein>
    <recommendedName>
        <fullName evidence="4 11">Pyruvate, phosphate dikinase</fullName>
        <ecNumber evidence="3 11">2.7.9.1</ecNumber>
    </recommendedName>
</protein>
<sequence>MKKYVYLFKEGAALDMPLSKKKELLGGKGANLAEMTGIGLPVPQGFTVSTEACTKYYEDGAQMTDEMKAEVLANLRELEKITGREFGNPENPLLVSVRSGARESMPGMMDTVLNLGLNDEVAAQFAKDTGNERFVYDSYRRFIQMFADVVRNFPREKFEHQFDAIKEQKGLENDLDLTAEDLKEVVEVYKKEFAELDPAGFPQKPEEQLMAAIGAVFGSWNNDRAITYRRLNDIPGSWGTAVNVQQMVYGNRSETSGTGVAFTRNPATGENVLYGEYLMNAQGEDVVSGVRTPSPIAALHEQMPDCYNQFVKICETLESHYKDMQDMEFTIEDGRLYMLQTRNGKRTAQAALRIAVEMVDEGMISKDQALLMVDPKALDQLLHPNFDNDSYKAAKAVATGLAASPGAATGHLYFTAEDVMAAKENGVQDMILVRNETSPEDIEGMNLAHGILTVRGGMTSHAAVVARGMGTCCVSGCGSLKVSEADKTVVLPDGRVLHEGDWLSLNGSTGEVFAEQIKTVAPEIGGNFAKFMEWADEARKLKVRTNADNPRDAKQAKEFGAEGIGLCRTEHMFFDEERIFNFRRMITAETLEAREEALSNILPYQREDFENLYRTMGKYGVNIRFLDPPLHEFLPHTDEEIAPLAESLGMTFEALKERVESLKEFNPMMGHRGCRLAVTYPEIAAMQTRAVIEAAINVSKETGTLIEPEIMIPLVGEVKELSFVKKTVVATADAIIAESGLDMKYHVGTMIEIPRAALTADKIAQEAEFFSFGTNDLTQMTFGFSRDDAGKFLGDYYANNIYEHDPFATIDVDGVGQLVKMSVEKGKSTRPDIKLGICGEHGGDPKTVEFCHNVGLTYVSCSPFRVPLARLAAAQAAVKEKLGK</sequence>
<evidence type="ECO:0000256" key="12">
    <source>
        <dbReference type="PIRSR" id="PIRSR000853-1"/>
    </source>
</evidence>
<dbReference type="InterPro" id="IPR018274">
    <property type="entry name" value="PEP_util_AS"/>
</dbReference>
<feature type="domain" description="Pyruvate phosphate dikinase AMP/ATP-binding" evidence="16">
    <location>
        <begin position="64"/>
        <end position="296"/>
    </location>
</feature>
<dbReference type="PROSITE" id="PS00742">
    <property type="entry name" value="PEP_ENZYMES_2"/>
    <property type="match status" value="1"/>
</dbReference>
<dbReference type="EMBL" id="AGEJ01000013">
    <property type="protein sequence ID" value="EMD16819.1"/>
    <property type="molecule type" value="Genomic_DNA"/>
</dbReference>
<feature type="binding site" evidence="13">
    <location>
        <position position="568"/>
    </location>
    <ligand>
        <name>substrate</name>
    </ligand>
</feature>
<comment type="cofactor">
    <cofactor evidence="1 11 14">
        <name>Mg(2+)</name>
        <dbReference type="ChEBI" id="CHEBI:18420"/>
    </cofactor>
</comment>
<dbReference type="Gene3D" id="3.50.30.10">
    <property type="entry name" value="Phosphohistidine domain"/>
    <property type="match status" value="1"/>
</dbReference>
<dbReference type="Gene3D" id="3.30.470.20">
    <property type="entry name" value="ATP-grasp fold, B domain"/>
    <property type="match status" value="1"/>
</dbReference>
<feature type="binding site" evidence="13">
    <location>
        <position position="776"/>
    </location>
    <ligand>
        <name>substrate</name>
    </ligand>
</feature>
<keyword evidence="8 18" id="KW-0418">Kinase</keyword>
<evidence type="ECO:0000259" key="16">
    <source>
        <dbReference type="Pfam" id="PF01326"/>
    </source>
</evidence>